<proteinExistence type="predicted"/>
<dbReference type="EMBL" id="JAIWYP010000007">
    <property type="protein sequence ID" value="KAH3798536.1"/>
    <property type="molecule type" value="Genomic_DNA"/>
</dbReference>
<reference evidence="1" key="1">
    <citation type="journal article" date="2019" name="bioRxiv">
        <title>The Genome of the Zebra Mussel, Dreissena polymorpha: A Resource for Invasive Species Research.</title>
        <authorList>
            <person name="McCartney M.A."/>
            <person name="Auch B."/>
            <person name="Kono T."/>
            <person name="Mallez S."/>
            <person name="Zhang Y."/>
            <person name="Obille A."/>
            <person name="Becker A."/>
            <person name="Abrahante J.E."/>
            <person name="Garbe J."/>
            <person name="Badalamenti J.P."/>
            <person name="Herman A."/>
            <person name="Mangelson H."/>
            <person name="Liachko I."/>
            <person name="Sullivan S."/>
            <person name="Sone E.D."/>
            <person name="Koren S."/>
            <person name="Silverstein K.A.T."/>
            <person name="Beckman K.B."/>
            <person name="Gohl D.M."/>
        </authorList>
    </citation>
    <scope>NUCLEOTIDE SEQUENCE</scope>
    <source>
        <strain evidence="1">Duluth1</strain>
        <tissue evidence="1">Whole animal</tissue>
    </source>
</reference>
<comment type="caution">
    <text evidence="1">The sequence shown here is derived from an EMBL/GenBank/DDBJ whole genome shotgun (WGS) entry which is preliminary data.</text>
</comment>
<organism evidence="1 2">
    <name type="scientific">Dreissena polymorpha</name>
    <name type="common">Zebra mussel</name>
    <name type="synonym">Mytilus polymorpha</name>
    <dbReference type="NCBI Taxonomy" id="45954"/>
    <lineage>
        <taxon>Eukaryota</taxon>
        <taxon>Metazoa</taxon>
        <taxon>Spiralia</taxon>
        <taxon>Lophotrochozoa</taxon>
        <taxon>Mollusca</taxon>
        <taxon>Bivalvia</taxon>
        <taxon>Autobranchia</taxon>
        <taxon>Heteroconchia</taxon>
        <taxon>Euheterodonta</taxon>
        <taxon>Imparidentia</taxon>
        <taxon>Neoheterodontei</taxon>
        <taxon>Myida</taxon>
        <taxon>Dreissenoidea</taxon>
        <taxon>Dreissenidae</taxon>
        <taxon>Dreissena</taxon>
    </lineage>
</organism>
<dbReference type="Proteomes" id="UP000828390">
    <property type="component" value="Unassembled WGS sequence"/>
</dbReference>
<accession>A0A9D4FKR8</accession>
<evidence type="ECO:0000313" key="1">
    <source>
        <dbReference type="EMBL" id="KAH3798536.1"/>
    </source>
</evidence>
<gene>
    <name evidence="1" type="ORF">DPMN_152136</name>
</gene>
<name>A0A9D4FKR8_DREPO</name>
<evidence type="ECO:0000313" key="2">
    <source>
        <dbReference type="Proteomes" id="UP000828390"/>
    </source>
</evidence>
<keyword evidence="2" id="KW-1185">Reference proteome</keyword>
<reference evidence="1" key="2">
    <citation type="submission" date="2020-11" db="EMBL/GenBank/DDBJ databases">
        <authorList>
            <person name="McCartney M.A."/>
            <person name="Auch B."/>
            <person name="Kono T."/>
            <person name="Mallez S."/>
            <person name="Becker A."/>
            <person name="Gohl D.M."/>
            <person name="Silverstein K.A.T."/>
            <person name="Koren S."/>
            <person name="Bechman K.B."/>
            <person name="Herman A."/>
            <person name="Abrahante J.E."/>
            <person name="Garbe J."/>
        </authorList>
    </citation>
    <scope>NUCLEOTIDE SEQUENCE</scope>
    <source>
        <strain evidence="1">Duluth1</strain>
        <tissue evidence="1">Whole animal</tissue>
    </source>
</reference>
<protein>
    <submittedName>
        <fullName evidence="1">Uncharacterized protein</fullName>
    </submittedName>
</protein>
<dbReference type="AlphaFoldDB" id="A0A9D4FKR8"/>
<sequence>MATGHGHAPSCERCLPITRRMRERGAPYRTCFQGSAPWRELPSSCWSSGAMY</sequence>